<accession>A0A9D2LF97</accession>
<dbReference type="Gene3D" id="2.40.30.110">
    <property type="entry name" value="Aminomethyltransferase beta-barrel domains"/>
    <property type="match status" value="1"/>
</dbReference>
<dbReference type="Gene3D" id="4.10.1250.10">
    <property type="entry name" value="Aminomethyltransferase fragment"/>
    <property type="match status" value="1"/>
</dbReference>
<dbReference type="Gene3D" id="3.30.1360.120">
    <property type="entry name" value="Probable tRNA modification gtpase trme, domain 1"/>
    <property type="match status" value="1"/>
</dbReference>
<dbReference type="GO" id="GO:0019464">
    <property type="term" value="P:glycine decarboxylation via glycine cleavage system"/>
    <property type="evidence" value="ECO:0007669"/>
    <property type="project" value="UniProtKB-UniRule"/>
</dbReference>
<comment type="similarity">
    <text evidence="1 7">Belongs to the GcvT family.</text>
</comment>
<protein>
    <recommendedName>
        <fullName evidence="2 7">Aminomethyltransferase</fullName>
        <ecNumber evidence="2 7">2.1.2.10</ecNumber>
    </recommendedName>
    <alternativeName>
        <fullName evidence="5 7">Glycine cleavage system T protein</fullName>
    </alternativeName>
</protein>
<gene>
    <name evidence="7 11" type="primary">gcvT</name>
    <name evidence="11" type="ORF">H9786_13645</name>
</gene>
<evidence type="ECO:0000313" key="12">
    <source>
        <dbReference type="Proteomes" id="UP000823823"/>
    </source>
</evidence>
<dbReference type="Gene3D" id="3.30.70.1400">
    <property type="entry name" value="Aminomethyltransferase beta-barrel domains"/>
    <property type="match status" value="1"/>
</dbReference>
<dbReference type="Proteomes" id="UP000823823">
    <property type="component" value="Unassembled WGS sequence"/>
</dbReference>
<dbReference type="InterPro" id="IPR006223">
    <property type="entry name" value="GcvT"/>
</dbReference>
<evidence type="ECO:0000256" key="1">
    <source>
        <dbReference type="ARBA" id="ARBA00008609"/>
    </source>
</evidence>
<reference evidence="11" key="2">
    <citation type="submission" date="2021-04" db="EMBL/GenBank/DDBJ databases">
        <authorList>
            <person name="Gilroy R."/>
        </authorList>
    </citation>
    <scope>NUCLEOTIDE SEQUENCE</scope>
    <source>
        <strain evidence="11">ChiHjej13B12-24818</strain>
    </source>
</reference>
<dbReference type="AlphaFoldDB" id="A0A9D2LF97"/>
<keyword evidence="3 7" id="KW-0032">Aminotransferase</keyword>
<dbReference type="GO" id="GO:0005829">
    <property type="term" value="C:cytosol"/>
    <property type="evidence" value="ECO:0007669"/>
    <property type="project" value="TreeGrafter"/>
</dbReference>
<dbReference type="EMBL" id="DWZH01000105">
    <property type="protein sequence ID" value="HJB11544.1"/>
    <property type="molecule type" value="Genomic_DNA"/>
</dbReference>
<feature type="domain" description="Aminomethyltransferase C-terminal" evidence="10">
    <location>
        <begin position="298"/>
        <end position="374"/>
    </location>
</feature>
<dbReference type="Pfam" id="PF01571">
    <property type="entry name" value="GCV_T"/>
    <property type="match status" value="1"/>
</dbReference>
<dbReference type="NCBIfam" id="NF001567">
    <property type="entry name" value="PRK00389.1"/>
    <property type="match status" value="1"/>
</dbReference>
<comment type="caution">
    <text evidence="11">The sequence shown here is derived from an EMBL/GenBank/DDBJ whole genome shotgun (WGS) entry which is preliminary data.</text>
</comment>
<dbReference type="GO" id="GO:0005960">
    <property type="term" value="C:glycine cleavage complex"/>
    <property type="evidence" value="ECO:0007669"/>
    <property type="project" value="InterPro"/>
</dbReference>
<dbReference type="HAMAP" id="MF_00259">
    <property type="entry name" value="GcvT"/>
    <property type="match status" value="1"/>
</dbReference>
<evidence type="ECO:0000259" key="9">
    <source>
        <dbReference type="Pfam" id="PF01571"/>
    </source>
</evidence>
<dbReference type="InterPro" id="IPR027266">
    <property type="entry name" value="TrmE/GcvT-like"/>
</dbReference>
<proteinExistence type="inferred from homology"/>
<dbReference type="PIRSF" id="PIRSF006487">
    <property type="entry name" value="GcvT"/>
    <property type="match status" value="1"/>
</dbReference>
<dbReference type="Pfam" id="PF08669">
    <property type="entry name" value="GCV_T_C"/>
    <property type="match status" value="1"/>
</dbReference>
<feature type="domain" description="GCVT N-terminal" evidence="9">
    <location>
        <begin position="12"/>
        <end position="276"/>
    </location>
</feature>
<evidence type="ECO:0000256" key="7">
    <source>
        <dbReference type="HAMAP-Rule" id="MF_00259"/>
    </source>
</evidence>
<dbReference type="InterPro" id="IPR029043">
    <property type="entry name" value="GcvT/YgfZ_C"/>
</dbReference>
<organism evidence="11 12">
    <name type="scientific">Candidatus Brachybacterium merdavium</name>
    <dbReference type="NCBI Taxonomy" id="2838513"/>
    <lineage>
        <taxon>Bacteria</taxon>
        <taxon>Bacillati</taxon>
        <taxon>Actinomycetota</taxon>
        <taxon>Actinomycetes</taxon>
        <taxon>Micrococcales</taxon>
        <taxon>Dermabacteraceae</taxon>
        <taxon>Brachybacterium</taxon>
    </lineage>
</organism>
<dbReference type="EC" id="2.1.2.10" evidence="2 7"/>
<dbReference type="GO" id="GO:0008483">
    <property type="term" value="F:transaminase activity"/>
    <property type="evidence" value="ECO:0007669"/>
    <property type="project" value="UniProtKB-KW"/>
</dbReference>
<dbReference type="InterPro" id="IPR028896">
    <property type="entry name" value="GcvT/YgfZ/DmdA"/>
</dbReference>
<evidence type="ECO:0000256" key="2">
    <source>
        <dbReference type="ARBA" id="ARBA00012616"/>
    </source>
</evidence>
<dbReference type="NCBIfam" id="TIGR00528">
    <property type="entry name" value="gcvT"/>
    <property type="match status" value="1"/>
</dbReference>
<evidence type="ECO:0000259" key="10">
    <source>
        <dbReference type="Pfam" id="PF08669"/>
    </source>
</evidence>
<feature type="binding site" evidence="8">
    <location>
        <position position="211"/>
    </location>
    <ligand>
        <name>substrate</name>
    </ligand>
</feature>
<name>A0A9D2LF97_9MICO</name>
<keyword evidence="4 7" id="KW-0808">Transferase</keyword>
<reference evidence="11" key="1">
    <citation type="journal article" date="2021" name="PeerJ">
        <title>Extensive microbial diversity within the chicken gut microbiome revealed by metagenomics and culture.</title>
        <authorList>
            <person name="Gilroy R."/>
            <person name="Ravi A."/>
            <person name="Getino M."/>
            <person name="Pursley I."/>
            <person name="Horton D.L."/>
            <person name="Alikhan N.F."/>
            <person name="Baker D."/>
            <person name="Gharbi K."/>
            <person name="Hall N."/>
            <person name="Watson M."/>
            <person name="Adriaenssens E.M."/>
            <person name="Foster-Nyarko E."/>
            <person name="Jarju S."/>
            <person name="Secka A."/>
            <person name="Antonio M."/>
            <person name="Oren A."/>
            <person name="Chaudhuri R.R."/>
            <person name="La Ragione R."/>
            <person name="Hildebrand F."/>
            <person name="Pallen M.J."/>
        </authorList>
    </citation>
    <scope>NUCLEOTIDE SEQUENCE</scope>
    <source>
        <strain evidence="11">ChiHjej13B12-24818</strain>
    </source>
</reference>
<evidence type="ECO:0000313" key="11">
    <source>
        <dbReference type="EMBL" id="HJB11544.1"/>
    </source>
</evidence>
<comment type="subunit">
    <text evidence="7">The glycine cleavage system is composed of four proteins: P, T, L and H.</text>
</comment>
<dbReference type="GO" id="GO:0004047">
    <property type="term" value="F:aminomethyltransferase activity"/>
    <property type="evidence" value="ECO:0007669"/>
    <property type="project" value="UniProtKB-UniRule"/>
</dbReference>
<dbReference type="InterPro" id="IPR022903">
    <property type="entry name" value="GcvT_bac"/>
</dbReference>
<dbReference type="SUPFAM" id="SSF101790">
    <property type="entry name" value="Aminomethyltransferase beta-barrel domain"/>
    <property type="match status" value="1"/>
</dbReference>
<dbReference type="InterPro" id="IPR006222">
    <property type="entry name" value="GCVT_N"/>
</dbReference>
<evidence type="ECO:0000256" key="4">
    <source>
        <dbReference type="ARBA" id="ARBA00022679"/>
    </source>
</evidence>
<evidence type="ECO:0000256" key="8">
    <source>
        <dbReference type="PIRSR" id="PIRSR006487-1"/>
    </source>
</evidence>
<comment type="function">
    <text evidence="7">The glycine cleavage system catalyzes the degradation of glycine.</text>
</comment>
<evidence type="ECO:0000256" key="3">
    <source>
        <dbReference type="ARBA" id="ARBA00022576"/>
    </source>
</evidence>
<dbReference type="PANTHER" id="PTHR43757:SF2">
    <property type="entry name" value="AMINOMETHYLTRANSFERASE, MITOCHONDRIAL"/>
    <property type="match status" value="1"/>
</dbReference>
<dbReference type="SUPFAM" id="SSF103025">
    <property type="entry name" value="Folate-binding domain"/>
    <property type="match status" value="1"/>
</dbReference>
<evidence type="ECO:0000256" key="6">
    <source>
        <dbReference type="ARBA" id="ARBA00047665"/>
    </source>
</evidence>
<dbReference type="PANTHER" id="PTHR43757">
    <property type="entry name" value="AMINOMETHYLTRANSFERASE"/>
    <property type="match status" value="1"/>
</dbReference>
<dbReference type="InterPro" id="IPR013977">
    <property type="entry name" value="GcvT_C"/>
</dbReference>
<sequence>MAEQALRSTPLEEVHQSLGATFTDFAGWNMPVRYGSDLAEHAAVRERAGLFDLSHMGEIHLRGPEAPNALDHALAGRFSAMSVGRAKYSLLLTEDGGIADDVITYRLAEDHFLVVANASNAEADVAELTARAAGFDVVVDDASAGTALIAVQGPASAKILLRALTEGEHGVAGVGAEELEALKNYRVLQGNYRDRDLLIARTGYTGEDGFELYLPAERAAELWQQLTEAGGQDLTPCGLACRDTLRLEAGMPLYGHEIDRDLHPAQSGLGRVVALKSKQDFVGRAAFEGADTSQLPVLVGLVADGRRAARAGSEVRTADGEAIGSISSGALSPTLGHPIAMAFVRPDLTAAGTELIADVRGKDLPVRVVDLPFYSRS</sequence>
<evidence type="ECO:0000256" key="5">
    <source>
        <dbReference type="ARBA" id="ARBA00031395"/>
    </source>
</evidence>
<comment type="catalytic activity">
    <reaction evidence="6 7">
        <text>N(6)-[(R)-S(8)-aminomethyldihydrolipoyl]-L-lysyl-[protein] + (6S)-5,6,7,8-tetrahydrofolate = N(6)-[(R)-dihydrolipoyl]-L-lysyl-[protein] + (6R)-5,10-methylene-5,6,7,8-tetrahydrofolate + NH4(+)</text>
        <dbReference type="Rhea" id="RHEA:16945"/>
        <dbReference type="Rhea" id="RHEA-COMP:10475"/>
        <dbReference type="Rhea" id="RHEA-COMP:10492"/>
        <dbReference type="ChEBI" id="CHEBI:15636"/>
        <dbReference type="ChEBI" id="CHEBI:28938"/>
        <dbReference type="ChEBI" id="CHEBI:57453"/>
        <dbReference type="ChEBI" id="CHEBI:83100"/>
        <dbReference type="ChEBI" id="CHEBI:83143"/>
        <dbReference type="EC" id="2.1.2.10"/>
    </reaction>
</comment>